<evidence type="ECO:0000313" key="2">
    <source>
        <dbReference type="Proteomes" id="UP000006591"/>
    </source>
</evidence>
<dbReference type="EnsemblPlants" id="ONIVA11G02300.1">
    <property type="protein sequence ID" value="ONIVA11G02300.1"/>
    <property type="gene ID" value="ONIVA11G02300"/>
</dbReference>
<dbReference type="Proteomes" id="UP000006591">
    <property type="component" value="Chromosome 11"/>
</dbReference>
<reference evidence="1" key="2">
    <citation type="submission" date="2018-04" db="EMBL/GenBank/DDBJ databases">
        <title>OnivRS2 (Oryza nivara Reference Sequence Version 2).</title>
        <authorList>
            <person name="Zhang J."/>
            <person name="Kudrna D."/>
            <person name="Lee S."/>
            <person name="Talag J."/>
            <person name="Rajasekar S."/>
            <person name="Welchert J."/>
            <person name="Hsing Y.-I."/>
            <person name="Wing R.A."/>
        </authorList>
    </citation>
    <scope>NUCLEOTIDE SEQUENCE [LARGE SCALE GENOMIC DNA]</scope>
    <source>
        <strain evidence="1">SL10</strain>
    </source>
</reference>
<evidence type="ECO:0000313" key="1">
    <source>
        <dbReference type="EnsemblPlants" id="ONIVA11G02300.1"/>
    </source>
</evidence>
<dbReference type="HOGENOM" id="CLU_2112811_0_0_1"/>
<sequence length="115" mass="12217">MAAATVTTKTPGTGAYKECTGLAQMVIITKAVVPVSEDDDQITITILDSVNMGGGRGASMHRTVRIATRNVSQTLSAGDVAENRTKSYLSRPSRDNDVLGWWGHDSVRAAEPAQL</sequence>
<accession>A0A0E0IXW6</accession>
<name>A0A0E0IXW6_ORYNI</name>
<keyword evidence="2" id="KW-1185">Reference proteome</keyword>
<reference evidence="1" key="1">
    <citation type="submission" date="2015-04" db="UniProtKB">
        <authorList>
            <consortium name="EnsemblPlants"/>
        </authorList>
    </citation>
    <scope>IDENTIFICATION</scope>
    <source>
        <strain evidence="1">SL10</strain>
    </source>
</reference>
<dbReference type="Gramene" id="ONIVA11G02300.1">
    <property type="protein sequence ID" value="ONIVA11G02300.1"/>
    <property type="gene ID" value="ONIVA11G02300"/>
</dbReference>
<dbReference type="AlphaFoldDB" id="A0A0E0IXW6"/>
<organism evidence="1">
    <name type="scientific">Oryza nivara</name>
    <name type="common">Indian wild rice</name>
    <name type="synonym">Oryza sativa f. spontanea</name>
    <dbReference type="NCBI Taxonomy" id="4536"/>
    <lineage>
        <taxon>Eukaryota</taxon>
        <taxon>Viridiplantae</taxon>
        <taxon>Streptophyta</taxon>
        <taxon>Embryophyta</taxon>
        <taxon>Tracheophyta</taxon>
        <taxon>Spermatophyta</taxon>
        <taxon>Magnoliopsida</taxon>
        <taxon>Liliopsida</taxon>
        <taxon>Poales</taxon>
        <taxon>Poaceae</taxon>
        <taxon>BOP clade</taxon>
        <taxon>Oryzoideae</taxon>
        <taxon>Oryzeae</taxon>
        <taxon>Oryzinae</taxon>
        <taxon>Oryza</taxon>
    </lineage>
</organism>
<proteinExistence type="predicted"/>
<protein>
    <submittedName>
        <fullName evidence="1">Uncharacterized protein</fullName>
    </submittedName>
</protein>